<dbReference type="InterPro" id="IPR015867">
    <property type="entry name" value="N-reg_PII/ATP_PRibTrfase_C"/>
</dbReference>
<dbReference type="AlphaFoldDB" id="A0A1T4WJV7"/>
<dbReference type="GO" id="GO:0005507">
    <property type="term" value="F:copper ion binding"/>
    <property type="evidence" value="ECO:0007669"/>
    <property type="project" value="TreeGrafter"/>
</dbReference>
<evidence type="ECO:0000313" key="3">
    <source>
        <dbReference type="Proteomes" id="UP000190027"/>
    </source>
</evidence>
<dbReference type="SUPFAM" id="SSF54913">
    <property type="entry name" value="GlnB-like"/>
    <property type="match status" value="1"/>
</dbReference>
<dbReference type="Pfam" id="PF03091">
    <property type="entry name" value="CutA1"/>
    <property type="match status" value="1"/>
</dbReference>
<dbReference type="RefSeq" id="WP_268802026.1">
    <property type="nucleotide sequence ID" value="NZ_FUYC01000003.1"/>
</dbReference>
<dbReference type="GO" id="GO:0010038">
    <property type="term" value="P:response to metal ion"/>
    <property type="evidence" value="ECO:0007669"/>
    <property type="project" value="InterPro"/>
</dbReference>
<dbReference type="PANTHER" id="PTHR23419:SF8">
    <property type="entry name" value="FI09726P"/>
    <property type="match status" value="1"/>
</dbReference>
<evidence type="ECO:0000313" key="2">
    <source>
        <dbReference type="EMBL" id="SKA77614.1"/>
    </source>
</evidence>
<accession>A0A1T4WJV7</accession>
<dbReference type="InterPro" id="IPR004323">
    <property type="entry name" value="Ion_tolerance_CutA"/>
</dbReference>
<protein>
    <submittedName>
        <fullName evidence="2">Divalent cation tolerance protein</fullName>
    </submittedName>
</protein>
<dbReference type="Gene3D" id="3.30.70.120">
    <property type="match status" value="1"/>
</dbReference>
<comment type="similarity">
    <text evidence="1">Belongs to the CutA family.</text>
</comment>
<gene>
    <name evidence="2" type="ORF">SAMN02745704_01007</name>
</gene>
<proteinExistence type="inferred from homology"/>
<reference evidence="2 3" key="1">
    <citation type="submission" date="2017-02" db="EMBL/GenBank/DDBJ databases">
        <authorList>
            <person name="Peterson S.W."/>
        </authorList>
    </citation>
    <scope>NUCLEOTIDE SEQUENCE [LARGE SCALE GENOMIC DNA]</scope>
    <source>
        <strain evidence="2 3">DSM 16080</strain>
    </source>
</reference>
<sequence>MDACRLVYCTMGSEEEAERIGAVLVEERLAACVNILPGMRSMYSWRGNVEKDQEVVLLAKTRAELVERLTEAVVERHSYDCPCVVSLRIESGHPPFLRWITEQTS</sequence>
<dbReference type="PANTHER" id="PTHR23419">
    <property type="entry name" value="DIVALENT CATION TOLERANCE CUTA-RELATED"/>
    <property type="match status" value="1"/>
</dbReference>
<dbReference type="EMBL" id="FUYC01000003">
    <property type="protein sequence ID" value="SKA77614.1"/>
    <property type="molecule type" value="Genomic_DNA"/>
</dbReference>
<dbReference type="InterPro" id="IPR011322">
    <property type="entry name" value="N-reg_PII-like_a/b"/>
</dbReference>
<name>A0A1T4WJV7_9BACT</name>
<evidence type="ECO:0000256" key="1">
    <source>
        <dbReference type="ARBA" id="ARBA00010169"/>
    </source>
</evidence>
<dbReference type="STRING" id="1121449.SAMN02745704_01007"/>
<organism evidence="2 3">
    <name type="scientific">Paucidesulfovibrio gracilis DSM 16080</name>
    <dbReference type="NCBI Taxonomy" id="1121449"/>
    <lineage>
        <taxon>Bacteria</taxon>
        <taxon>Pseudomonadati</taxon>
        <taxon>Thermodesulfobacteriota</taxon>
        <taxon>Desulfovibrionia</taxon>
        <taxon>Desulfovibrionales</taxon>
        <taxon>Desulfovibrionaceae</taxon>
        <taxon>Paucidesulfovibrio</taxon>
    </lineage>
</organism>
<keyword evidence="3" id="KW-1185">Reference proteome</keyword>
<dbReference type="Proteomes" id="UP000190027">
    <property type="component" value="Unassembled WGS sequence"/>
</dbReference>